<dbReference type="PANTHER" id="PTHR43270">
    <property type="entry name" value="BETA-ALA-HIS DIPEPTIDASE"/>
    <property type="match status" value="1"/>
</dbReference>
<dbReference type="SUPFAM" id="SSF53187">
    <property type="entry name" value="Zn-dependent exopeptidases"/>
    <property type="match status" value="1"/>
</dbReference>
<dbReference type="Gene3D" id="3.40.630.10">
    <property type="entry name" value="Zn peptidases"/>
    <property type="match status" value="1"/>
</dbReference>
<dbReference type="Pfam" id="PF07687">
    <property type="entry name" value="M20_dimer"/>
    <property type="match status" value="1"/>
</dbReference>
<evidence type="ECO:0000256" key="3">
    <source>
        <dbReference type="ARBA" id="ARBA00022801"/>
    </source>
</evidence>
<sequence length="449" mass="50375">MSEEIEFIDRHYSEFEKLLTEFVETRSVSNEDDDMTNCINFLKRIFERLLDAQVSVIETAGLPSLVAQIKGTTDRTVLLYGHYDTMPGGDRSLWDTDPFKLILKDGRYFGRGVGDNKGQLMAQILGIYIYKQLHGELPFNITFLVEGEEERGSVNLGSTVAKLRDSLLKQVELAVVVDGSINQDGEHVVRLGNRGLFGFELTAHTGQNDNHSGNAGNIMTSAAIKLIEVLRRLYDFDTKKVLIPNFYQGVPIKNEIKLDLLDKLPYDKKQICAQLGLSTIPDKIEFYERLMYRPTFNIAGIESGYTGKGLKTIIPHQATVKIDCRLVGHQNIETLKKGLEDVLANEIQNKEVSINYLGSIPPSTSDLSKSLITTFTSIVEQATGSVVVEPVMAGTVPNYVWTDILKVPVVTIPYANYDQHNHAPNENMTKKDFVDGIRISYELADRMFK</sequence>
<dbReference type="InterPro" id="IPR051458">
    <property type="entry name" value="Cyt/Met_Dipeptidase"/>
</dbReference>
<dbReference type="AlphaFoldDB" id="A0AAP5TCR0"/>
<keyword evidence="1" id="KW-0645">Protease</keyword>
<dbReference type="Pfam" id="PF01546">
    <property type="entry name" value="Peptidase_M20"/>
    <property type="match status" value="1"/>
</dbReference>
<proteinExistence type="predicted"/>
<dbReference type="RefSeq" id="WP_068806448.1">
    <property type="nucleotide sequence ID" value="NZ_LXND01000046.1"/>
</dbReference>
<keyword evidence="7" id="KW-1185">Reference proteome</keyword>
<dbReference type="GO" id="GO:0046872">
    <property type="term" value="F:metal ion binding"/>
    <property type="evidence" value="ECO:0007669"/>
    <property type="project" value="UniProtKB-KW"/>
</dbReference>
<organism evidence="5 8">
    <name type="scientific">Pediococcus parvulus</name>
    <dbReference type="NCBI Taxonomy" id="54062"/>
    <lineage>
        <taxon>Bacteria</taxon>
        <taxon>Bacillati</taxon>
        <taxon>Bacillota</taxon>
        <taxon>Bacilli</taxon>
        <taxon>Lactobacillales</taxon>
        <taxon>Lactobacillaceae</taxon>
        <taxon>Pediococcus</taxon>
    </lineage>
</organism>
<dbReference type="GO" id="GO:0006508">
    <property type="term" value="P:proteolysis"/>
    <property type="evidence" value="ECO:0007669"/>
    <property type="project" value="UniProtKB-KW"/>
</dbReference>
<dbReference type="EMBL" id="WERX01000012">
    <property type="protein sequence ID" value="MDV7694183.1"/>
    <property type="molecule type" value="Genomic_DNA"/>
</dbReference>
<dbReference type="PANTHER" id="PTHR43270:SF8">
    <property type="entry name" value="DI- AND TRIPEPTIDASE DUG2-RELATED"/>
    <property type="match status" value="1"/>
</dbReference>
<dbReference type="InterPro" id="IPR002933">
    <property type="entry name" value="Peptidase_M20"/>
</dbReference>
<dbReference type="InterPro" id="IPR011650">
    <property type="entry name" value="Peptidase_M20_dimer"/>
</dbReference>
<evidence type="ECO:0000313" key="5">
    <source>
        <dbReference type="EMBL" id="MDV7694183.1"/>
    </source>
</evidence>
<evidence type="ECO:0000256" key="2">
    <source>
        <dbReference type="ARBA" id="ARBA00022723"/>
    </source>
</evidence>
<name>A0AAP5TCR0_9LACO</name>
<dbReference type="GO" id="GO:0008233">
    <property type="term" value="F:peptidase activity"/>
    <property type="evidence" value="ECO:0007669"/>
    <property type="project" value="UniProtKB-KW"/>
</dbReference>
<dbReference type="Proteomes" id="UP001275867">
    <property type="component" value="Unassembled WGS sequence"/>
</dbReference>
<gene>
    <name evidence="6" type="ORF">A7K95_06630</name>
    <name evidence="5" type="ORF">GA842_04630</name>
</gene>
<dbReference type="Gene3D" id="3.30.70.360">
    <property type="match status" value="1"/>
</dbReference>
<evidence type="ECO:0000259" key="4">
    <source>
        <dbReference type="Pfam" id="PF07687"/>
    </source>
</evidence>
<accession>A0AAP5TCR0</accession>
<dbReference type="GeneID" id="93382344"/>
<evidence type="ECO:0000313" key="7">
    <source>
        <dbReference type="Proteomes" id="UP000077280"/>
    </source>
</evidence>
<protein>
    <submittedName>
        <fullName evidence="5">M20/M25/M40 family metallo-hydrolase</fullName>
    </submittedName>
</protein>
<feature type="domain" description="Peptidase M20 dimerisation" evidence="4">
    <location>
        <begin position="192"/>
        <end position="347"/>
    </location>
</feature>
<keyword evidence="2" id="KW-0479">Metal-binding</keyword>
<dbReference type="Proteomes" id="UP000077280">
    <property type="component" value="Unassembled WGS sequence"/>
</dbReference>
<evidence type="ECO:0000256" key="1">
    <source>
        <dbReference type="ARBA" id="ARBA00022670"/>
    </source>
</evidence>
<reference evidence="5" key="2">
    <citation type="submission" date="2019-10" db="EMBL/GenBank/DDBJ databases">
        <title>Malate fermentation in French cider.</title>
        <authorList>
            <person name="Cousin F.J."/>
            <person name="Medina Fernandez S."/>
            <person name="Misery B."/>
            <person name="Laplace J.-M."/>
            <person name="Cretenet M."/>
        </authorList>
    </citation>
    <scope>NUCLEOTIDE SEQUENCE</scope>
    <source>
        <strain evidence="5">UCMA15901</strain>
    </source>
</reference>
<comment type="caution">
    <text evidence="5">The sequence shown here is derived from an EMBL/GenBank/DDBJ whole genome shotgun (WGS) entry which is preliminary data.</text>
</comment>
<evidence type="ECO:0000313" key="6">
    <source>
        <dbReference type="EMBL" id="OAD64107.1"/>
    </source>
</evidence>
<reference evidence="6 7" key="1">
    <citation type="submission" date="2016-05" db="EMBL/GenBank/DDBJ databases">
        <title>Draft genome sequence of Pediococcus parvulus 2.6, a probiotic beta-glucan producer strain.</title>
        <authorList>
            <person name="Mohedano M.L."/>
            <person name="Perez-Ramos A."/>
            <person name="Duenas M.T."/>
            <person name="Lamontanara A."/>
            <person name="Orru L."/>
            <person name="Spano G."/>
            <person name="Capozzi V."/>
            <person name="Lopez P."/>
        </authorList>
    </citation>
    <scope>NUCLEOTIDE SEQUENCE [LARGE SCALE GENOMIC DNA]</scope>
    <source>
        <strain evidence="6 7">2.6</strain>
    </source>
</reference>
<keyword evidence="3" id="KW-0378">Hydrolase</keyword>
<dbReference type="EMBL" id="LXND01000046">
    <property type="protein sequence ID" value="OAD64107.1"/>
    <property type="molecule type" value="Genomic_DNA"/>
</dbReference>
<evidence type="ECO:0000313" key="8">
    <source>
        <dbReference type="Proteomes" id="UP001275867"/>
    </source>
</evidence>